<accession>A0AAD9BKY9</accession>
<dbReference type="EMBL" id="JASDAP010000022">
    <property type="protein sequence ID" value="KAK1883688.1"/>
    <property type="molecule type" value="Genomic_DNA"/>
</dbReference>
<proteinExistence type="predicted"/>
<dbReference type="AlphaFoldDB" id="A0AAD9BKY9"/>
<evidence type="ECO:0000313" key="1">
    <source>
        <dbReference type="EMBL" id="KAK1883688.1"/>
    </source>
</evidence>
<organism evidence="1 2">
    <name type="scientific">Dissostichus eleginoides</name>
    <name type="common">Patagonian toothfish</name>
    <name type="synonym">Dissostichus amissus</name>
    <dbReference type="NCBI Taxonomy" id="100907"/>
    <lineage>
        <taxon>Eukaryota</taxon>
        <taxon>Metazoa</taxon>
        <taxon>Chordata</taxon>
        <taxon>Craniata</taxon>
        <taxon>Vertebrata</taxon>
        <taxon>Euteleostomi</taxon>
        <taxon>Actinopterygii</taxon>
        <taxon>Neopterygii</taxon>
        <taxon>Teleostei</taxon>
        <taxon>Neoteleostei</taxon>
        <taxon>Acanthomorphata</taxon>
        <taxon>Eupercaria</taxon>
        <taxon>Perciformes</taxon>
        <taxon>Notothenioidei</taxon>
        <taxon>Nototheniidae</taxon>
        <taxon>Dissostichus</taxon>
    </lineage>
</organism>
<evidence type="ECO:0000313" key="2">
    <source>
        <dbReference type="Proteomes" id="UP001228049"/>
    </source>
</evidence>
<reference evidence="1" key="1">
    <citation type="submission" date="2023-04" db="EMBL/GenBank/DDBJ databases">
        <title>Chromosome-level genome of Chaenocephalus aceratus.</title>
        <authorList>
            <person name="Park H."/>
        </authorList>
    </citation>
    <scope>NUCLEOTIDE SEQUENCE</scope>
    <source>
        <strain evidence="1">DE</strain>
        <tissue evidence="1">Muscle</tissue>
    </source>
</reference>
<keyword evidence="1" id="KW-0675">Receptor</keyword>
<sequence length="100" mass="10231">MCIDPGTKAAAPGLSAPAGRTELPLFGLQMSLRSHAAPSAASCRWGSGRVAWEELGRYGGGEGVREFACARGVAGVGSGWFGPVCPGHHLVSCQLGTTIY</sequence>
<gene>
    <name evidence="1" type="ORF">KUDE01_022013</name>
</gene>
<name>A0AAD9BKY9_DISEL</name>
<dbReference type="Proteomes" id="UP001228049">
    <property type="component" value="Unassembled WGS sequence"/>
</dbReference>
<keyword evidence="2" id="KW-1185">Reference proteome</keyword>
<comment type="caution">
    <text evidence="1">The sequence shown here is derived from an EMBL/GenBank/DDBJ whole genome shotgun (WGS) entry which is preliminary data.</text>
</comment>
<protein>
    <submittedName>
        <fullName evidence="1">Ephrin type-B receptor 2</fullName>
    </submittedName>
</protein>